<dbReference type="AlphaFoldDB" id="A0A0E9SGE9"/>
<keyword evidence="1" id="KW-0732">Signal</keyword>
<reference evidence="2" key="1">
    <citation type="submission" date="2014-11" db="EMBL/GenBank/DDBJ databases">
        <authorList>
            <person name="Amaro Gonzalez C."/>
        </authorList>
    </citation>
    <scope>NUCLEOTIDE SEQUENCE</scope>
</reference>
<organism evidence="2">
    <name type="scientific">Anguilla anguilla</name>
    <name type="common">European freshwater eel</name>
    <name type="synonym">Muraena anguilla</name>
    <dbReference type="NCBI Taxonomy" id="7936"/>
    <lineage>
        <taxon>Eukaryota</taxon>
        <taxon>Metazoa</taxon>
        <taxon>Chordata</taxon>
        <taxon>Craniata</taxon>
        <taxon>Vertebrata</taxon>
        <taxon>Euteleostomi</taxon>
        <taxon>Actinopterygii</taxon>
        <taxon>Neopterygii</taxon>
        <taxon>Teleostei</taxon>
        <taxon>Anguilliformes</taxon>
        <taxon>Anguillidae</taxon>
        <taxon>Anguilla</taxon>
    </lineage>
</organism>
<evidence type="ECO:0000313" key="2">
    <source>
        <dbReference type="EMBL" id="JAH39735.1"/>
    </source>
</evidence>
<accession>A0A0E9SGE9</accession>
<proteinExistence type="predicted"/>
<feature type="signal peptide" evidence="1">
    <location>
        <begin position="1"/>
        <end position="17"/>
    </location>
</feature>
<name>A0A0E9SGE9_ANGAN</name>
<protein>
    <submittedName>
        <fullName evidence="2">Uncharacterized protein</fullName>
    </submittedName>
</protein>
<sequence length="38" mass="4196">MLPSLFLTLTCLALSMCQIGKPCACHPLMTLSLCARQW</sequence>
<dbReference type="EMBL" id="GBXM01068842">
    <property type="protein sequence ID" value="JAH39735.1"/>
    <property type="molecule type" value="Transcribed_RNA"/>
</dbReference>
<feature type="chain" id="PRO_5002432190" evidence="1">
    <location>
        <begin position="18"/>
        <end position="38"/>
    </location>
</feature>
<evidence type="ECO:0000256" key="1">
    <source>
        <dbReference type="SAM" id="SignalP"/>
    </source>
</evidence>
<reference evidence="2" key="2">
    <citation type="journal article" date="2015" name="Fish Shellfish Immunol.">
        <title>Early steps in the European eel (Anguilla anguilla)-Vibrio vulnificus interaction in the gills: Role of the RtxA13 toxin.</title>
        <authorList>
            <person name="Callol A."/>
            <person name="Pajuelo D."/>
            <person name="Ebbesson L."/>
            <person name="Teles M."/>
            <person name="MacKenzie S."/>
            <person name="Amaro C."/>
        </authorList>
    </citation>
    <scope>NUCLEOTIDE SEQUENCE</scope>
</reference>